<dbReference type="Pfam" id="PF05988">
    <property type="entry name" value="DUF899"/>
    <property type="match status" value="1"/>
</dbReference>
<evidence type="ECO:0000313" key="1">
    <source>
        <dbReference type="EMBL" id="CAB3752823.1"/>
    </source>
</evidence>
<reference evidence="1 2" key="1">
    <citation type="submission" date="2020-04" db="EMBL/GenBank/DDBJ databases">
        <authorList>
            <person name="De Canck E."/>
        </authorList>
    </citation>
    <scope>NUCLEOTIDE SEQUENCE [LARGE SCALE GENOMIC DNA]</scope>
    <source>
        <strain evidence="1 2">LMG 29739</strain>
    </source>
</reference>
<sequence>MESHKIVSQAEWLTAHRAHLAEEKALTHARDALSRKRRELPWVKVDKTYTFDTDRGRQTLADLFDGRSQLIIYHFMMGPDWDEGCTGCSFLSDHVDGALVHLAHRDVTYVAVSRAPLAKIDAFRKRMGWKFRWVSSADSDFNYDHYVSFTPAQQTEGKLFYNFETIDSNMDELPGLSVFYKDEAGAIYHTFSAYGRGGEPFIGTYTFLDIVPKGRDEKHAMMEWLHHHDRYGDAQPALHDAGGNCH</sequence>
<dbReference type="AlphaFoldDB" id="A0A6J5DG15"/>
<organism evidence="1 2">
    <name type="scientific">Paraburkholderia solisilvae</name>
    <dbReference type="NCBI Taxonomy" id="624376"/>
    <lineage>
        <taxon>Bacteria</taxon>
        <taxon>Pseudomonadati</taxon>
        <taxon>Pseudomonadota</taxon>
        <taxon>Betaproteobacteria</taxon>
        <taxon>Burkholderiales</taxon>
        <taxon>Burkholderiaceae</taxon>
        <taxon>Paraburkholderia</taxon>
    </lineage>
</organism>
<dbReference type="RefSeq" id="WP_377700634.1">
    <property type="nucleotide sequence ID" value="NZ_CADIKF010000009.1"/>
</dbReference>
<dbReference type="Proteomes" id="UP000494329">
    <property type="component" value="Unassembled WGS sequence"/>
</dbReference>
<dbReference type="InterPro" id="IPR010296">
    <property type="entry name" value="DUF899_thioredox"/>
</dbReference>
<evidence type="ECO:0008006" key="3">
    <source>
        <dbReference type="Google" id="ProtNLM"/>
    </source>
</evidence>
<dbReference type="InterPro" id="IPR036249">
    <property type="entry name" value="Thioredoxin-like_sf"/>
</dbReference>
<accession>A0A6J5DG15</accession>
<name>A0A6J5DG15_9BURK</name>
<evidence type="ECO:0000313" key="2">
    <source>
        <dbReference type="Proteomes" id="UP000494329"/>
    </source>
</evidence>
<dbReference type="SUPFAM" id="SSF52833">
    <property type="entry name" value="Thioredoxin-like"/>
    <property type="match status" value="1"/>
</dbReference>
<protein>
    <recommendedName>
        <fullName evidence="3">Thioredoxin domain-containing protein</fullName>
    </recommendedName>
</protein>
<keyword evidence="2" id="KW-1185">Reference proteome</keyword>
<gene>
    <name evidence="1" type="ORF">LMG29739_01595</name>
</gene>
<proteinExistence type="predicted"/>
<dbReference type="EMBL" id="CADIKF010000009">
    <property type="protein sequence ID" value="CAB3752823.1"/>
    <property type="molecule type" value="Genomic_DNA"/>
</dbReference>